<accession>A0ABT0VUK6</accession>
<gene>
    <name evidence="2" type="ORF">NC658_13810</name>
</gene>
<organism evidence="2 3">
    <name type="scientific">Streptomyces griseoincarnatus</name>
    <dbReference type="NCBI Taxonomy" id="29305"/>
    <lineage>
        <taxon>Bacteria</taxon>
        <taxon>Bacillati</taxon>
        <taxon>Actinomycetota</taxon>
        <taxon>Actinomycetes</taxon>
        <taxon>Kitasatosporales</taxon>
        <taxon>Streptomycetaceae</taxon>
        <taxon>Streptomyces</taxon>
        <taxon>Streptomyces griseoincarnatus group</taxon>
    </lineage>
</organism>
<evidence type="ECO:0000313" key="3">
    <source>
        <dbReference type="Proteomes" id="UP001523263"/>
    </source>
</evidence>
<protein>
    <submittedName>
        <fullName evidence="2">Uncharacterized protein</fullName>
    </submittedName>
</protein>
<reference evidence="2 3" key="1">
    <citation type="submission" date="2022-06" db="EMBL/GenBank/DDBJ databases">
        <title>Whole genome sequence of Streptomyces griseoincarnatus RB7AG.</title>
        <authorList>
            <person name="Ray L."/>
            <person name="Behera S."/>
            <person name="Panda A.N."/>
        </authorList>
    </citation>
    <scope>NUCLEOTIDE SEQUENCE [LARGE SCALE GENOMIC DNA]</scope>
    <source>
        <strain evidence="2 3">RB7AG</strain>
    </source>
</reference>
<keyword evidence="1" id="KW-0812">Transmembrane</keyword>
<keyword evidence="1" id="KW-1133">Transmembrane helix</keyword>
<dbReference type="Proteomes" id="UP001523263">
    <property type="component" value="Unassembled WGS sequence"/>
</dbReference>
<dbReference type="EMBL" id="JAMQBH010000005">
    <property type="protein sequence ID" value="MCM2514329.1"/>
    <property type="molecule type" value="Genomic_DNA"/>
</dbReference>
<keyword evidence="1" id="KW-0472">Membrane</keyword>
<proteinExistence type="predicted"/>
<keyword evidence="3" id="KW-1185">Reference proteome</keyword>
<name>A0ABT0VUK6_STRGI</name>
<dbReference type="RefSeq" id="WP_251098410.1">
    <property type="nucleotide sequence ID" value="NZ_JAMQBH010000005.1"/>
</dbReference>
<evidence type="ECO:0000313" key="2">
    <source>
        <dbReference type="EMBL" id="MCM2514329.1"/>
    </source>
</evidence>
<sequence>MRWLAVLAYTGVVFAFGAVVWHWVMGKSWDDSLSFALTMTVSAVVGQWIAAVIRRRAGRGDG</sequence>
<evidence type="ECO:0000256" key="1">
    <source>
        <dbReference type="SAM" id="Phobius"/>
    </source>
</evidence>
<feature type="transmembrane region" description="Helical" evidence="1">
    <location>
        <begin position="33"/>
        <end position="53"/>
    </location>
</feature>
<comment type="caution">
    <text evidence="2">The sequence shown here is derived from an EMBL/GenBank/DDBJ whole genome shotgun (WGS) entry which is preliminary data.</text>
</comment>